<keyword evidence="4 7" id="KW-0808">Transferase</keyword>
<comment type="function">
    <text evidence="7">Transfers the glycosyl residue from UDP-Glc to the non-reducing end of alpha-1,4-glucan.</text>
</comment>
<accession>A0ABN8P2T8</accession>
<evidence type="ECO:0000256" key="5">
    <source>
        <dbReference type="ARBA" id="ARBA00023056"/>
    </source>
</evidence>
<evidence type="ECO:0000256" key="8">
    <source>
        <dbReference type="SAM" id="MobiDB-lite"/>
    </source>
</evidence>
<keyword evidence="5 7" id="KW-0320">Glycogen biosynthesis</keyword>
<dbReference type="Gene3D" id="3.40.50.2000">
    <property type="entry name" value="Glycogen Phosphorylase B"/>
    <property type="match status" value="2"/>
</dbReference>
<dbReference type="Pfam" id="PF05693">
    <property type="entry name" value="Glycogen_syn"/>
    <property type="match status" value="1"/>
</dbReference>
<dbReference type="EMBL" id="CALNXK010000049">
    <property type="protein sequence ID" value="CAH3131158.1"/>
    <property type="molecule type" value="Genomic_DNA"/>
</dbReference>
<evidence type="ECO:0000256" key="3">
    <source>
        <dbReference type="ARBA" id="ARBA00022676"/>
    </source>
</evidence>
<evidence type="ECO:0000256" key="2">
    <source>
        <dbReference type="ARBA" id="ARBA00010686"/>
    </source>
</evidence>
<feature type="region of interest" description="Disordered" evidence="8">
    <location>
        <begin position="621"/>
        <end position="655"/>
    </location>
</feature>
<organism evidence="9 10">
    <name type="scientific">Porites lobata</name>
    <dbReference type="NCBI Taxonomy" id="104759"/>
    <lineage>
        <taxon>Eukaryota</taxon>
        <taxon>Metazoa</taxon>
        <taxon>Cnidaria</taxon>
        <taxon>Anthozoa</taxon>
        <taxon>Hexacorallia</taxon>
        <taxon>Scleractinia</taxon>
        <taxon>Fungiina</taxon>
        <taxon>Poritidae</taxon>
        <taxon>Porites</taxon>
    </lineage>
</organism>
<gene>
    <name evidence="9" type="ORF">PLOB_00035022</name>
</gene>
<comment type="catalytic activity">
    <reaction evidence="6">
        <text>[(1-&gt;4)-alpha-D-glucosyl](n) + UDP-alpha-D-glucose = [(1-&gt;4)-alpha-D-glucosyl](n+1) + UDP + H(+)</text>
        <dbReference type="Rhea" id="RHEA:18549"/>
        <dbReference type="Rhea" id="RHEA-COMP:9584"/>
        <dbReference type="Rhea" id="RHEA-COMP:9587"/>
        <dbReference type="ChEBI" id="CHEBI:15378"/>
        <dbReference type="ChEBI" id="CHEBI:15444"/>
        <dbReference type="ChEBI" id="CHEBI:58223"/>
        <dbReference type="ChEBI" id="CHEBI:58885"/>
        <dbReference type="EC" id="2.4.1.11"/>
    </reaction>
    <physiologicalReaction direction="left-to-right" evidence="6">
        <dbReference type="Rhea" id="RHEA:18550"/>
    </physiologicalReaction>
</comment>
<keyword evidence="10" id="KW-1185">Reference proteome</keyword>
<dbReference type="InterPro" id="IPR008631">
    <property type="entry name" value="Glycogen_synth"/>
</dbReference>
<evidence type="ECO:0000256" key="7">
    <source>
        <dbReference type="RuleBase" id="RU363104"/>
    </source>
</evidence>
<comment type="pathway">
    <text evidence="1 7">Glycan biosynthesis; glycogen biosynthesis.</text>
</comment>
<proteinExistence type="inferred from homology"/>
<evidence type="ECO:0000256" key="4">
    <source>
        <dbReference type="ARBA" id="ARBA00022679"/>
    </source>
</evidence>
<dbReference type="PANTHER" id="PTHR10176:SF3">
    <property type="entry name" value="GLYCOGEN [STARCH] SYNTHASE"/>
    <property type="match status" value="1"/>
</dbReference>
<evidence type="ECO:0000313" key="9">
    <source>
        <dbReference type="EMBL" id="CAH3131158.1"/>
    </source>
</evidence>
<name>A0ABN8P2T8_9CNID</name>
<evidence type="ECO:0000313" key="10">
    <source>
        <dbReference type="Proteomes" id="UP001159405"/>
    </source>
</evidence>
<evidence type="ECO:0000256" key="6">
    <source>
        <dbReference type="ARBA" id="ARBA00047345"/>
    </source>
</evidence>
<protein>
    <recommendedName>
        <fullName evidence="7">Glycogen [starch] synthase</fullName>
        <ecNumber evidence="7">2.4.1.11</ecNumber>
    </recommendedName>
</protein>
<dbReference type="SUPFAM" id="SSF53756">
    <property type="entry name" value="UDP-Glycosyltransferase/glycogen phosphorylase"/>
    <property type="match status" value="2"/>
</dbReference>
<evidence type="ECO:0000256" key="1">
    <source>
        <dbReference type="ARBA" id="ARBA00004964"/>
    </source>
</evidence>
<reference evidence="9 10" key="1">
    <citation type="submission" date="2022-05" db="EMBL/GenBank/DDBJ databases">
        <authorList>
            <consortium name="Genoscope - CEA"/>
            <person name="William W."/>
        </authorList>
    </citation>
    <scope>NUCLEOTIDE SEQUENCE [LARGE SCALE GENOMIC DNA]</scope>
</reference>
<dbReference type="EC" id="2.4.1.11" evidence="7"/>
<keyword evidence="3 7" id="KW-0328">Glycosyltransferase</keyword>
<comment type="caution">
    <text evidence="9">The sequence shown here is derived from an EMBL/GenBank/DDBJ whole genome shotgun (WGS) entry which is preliminary data.</text>
</comment>
<comment type="similarity">
    <text evidence="2 7">Belongs to the glycosyltransferase 3 family.</text>
</comment>
<dbReference type="PANTHER" id="PTHR10176">
    <property type="entry name" value="GLYCOGEN SYNTHASE"/>
    <property type="match status" value="1"/>
</dbReference>
<sequence length="655" mass="74654">MERSEGETKKDPNYFTFEVSWEVANKVGGIYTVIRSKAPAAVDELGTRYCLLGIYNDLQCKTEVEMMEPEDPAMKAAVQALRDSGVETYFGRWLIDGYPKVVLFDIGTIYHKLGNMKSAFWNRTHIGIPDPDTESNDAVVLGYLVAQFIGEFRAKCDPELPIVAHFHEWQAGVGLVLLRTSNVAVSTVFTTHATLLGRYLCAANVDFYNNLDRFEVDKEAGDRKIYHRYCLERAAANSAHVFTTVSHITNDEAEHLLKRRAEIVLPNGLNVVKYTALHEFQNLHAISKEKICNFVRGHFHGHLNFDLDKTLFFFSAGRYEYFNKGVDMYIESLARLNHLLKESGSSVTVVAFLIFPARTSNFNVESLKGQAVTKQLRDTVTDIQDKVGKRMYESCLGGSLPDGNTLLEADDIIKLKRCILGTKRPSLPAIVTHNMIEDSTDPILCHLRRAHLFNGPHDRVKVIFHPEFLSTISPLLPMDYSDFVRGCHLGVFPSYYEPWGYTPAECTVMGIPSASTNLSGFGRFMAEHVTDPTSYGIYLVDRRFKPAEESIQELTQYMFSFCNLSRRQRIIQRNRTERLSELLDWKSLHRYYNRARLLSLHYLQPDKYEKPSLVDEVQTGFHYPRPFSEPPSPALSECGSEDEDEEDTKHRLFSN</sequence>
<dbReference type="Proteomes" id="UP001159405">
    <property type="component" value="Unassembled WGS sequence"/>
</dbReference>